<dbReference type="AlphaFoldDB" id="A0A2T0WTB8"/>
<proteinExistence type="predicted"/>
<dbReference type="EMBL" id="PVTR01000002">
    <property type="protein sequence ID" value="PRY89920.1"/>
    <property type="molecule type" value="Genomic_DNA"/>
</dbReference>
<feature type="signal peptide" evidence="1">
    <location>
        <begin position="1"/>
        <end position="19"/>
    </location>
</feature>
<dbReference type="RefSeq" id="WP_106132589.1">
    <property type="nucleotide sequence ID" value="NZ_PVTR01000002.1"/>
</dbReference>
<evidence type="ECO:0000313" key="2">
    <source>
        <dbReference type="EMBL" id="PRY89920.1"/>
    </source>
</evidence>
<feature type="chain" id="PRO_5015696968" description="Sporulation related protein" evidence="1">
    <location>
        <begin position="20"/>
        <end position="181"/>
    </location>
</feature>
<protein>
    <recommendedName>
        <fullName evidence="4">Sporulation related protein</fullName>
    </recommendedName>
</protein>
<dbReference type="Proteomes" id="UP000238157">
    <property type="component" value="Unassembled WGS sequence"/>
</dbReference>
<dbReference type="OrthoDB" id="2473397at2"/>
<sequence length="181" mass="20976">MKRSLVAILLLVTLMSSCALFKKSGAKADEFAGYSEDISGERITFPDLSEQAKKVNEEAPKPGEGAVDEDLEYALRTFKDKNKSERYWNGFTVLVYSGVDRDQAFKTRDELHEKFTDIKPEMQYQQPRYLVKVGKFINRVEAQPDYHTLKEKFPTVRIIQDRFQREGYVNPEPVEDVERPD</sequence>
<name>A0A2T0WTB8_9BACT</name>
<evidence type="ECO:0008006" key="4">
    <source>
        <dbReference type="Google" id="ProtNLM"/>
    </source>
</evidence>
<evidence type="ECO:0000313" key="3">
    <source>
        <dbReference type="Proteomes" id="UP000238157"/>
    </source>
</evidence>
<organism evidence="2 3">
    <name type="scientific">Mongoliibacter ruber</name>
    <dbReference type="NCBI Taxonomy" id="1750599"/>
    <lineage>
        <taxon>Bacteria</taxon>
        <taxon>Pseudomonadati</taxon>
        <taxon>Bacteroidota</taxon>
        <taxon>Cytophagia</taxon>
        <taxon>Cytophagales</taxon>
        <taxon>Cyclobacteriaceae</taxon>
        <taxon>Mongoliibacter</taxon>
    </lineage>
</organism>
<keyword evidence="1" id="KW-0732">Signal</keyword>
<keyword evidence="3" id="KW-1185">Reference proteome</keyword>
<evidence type="ECO:0000256" key="1">
    <source>
        <dbReference type="SAM" id="SignalP"/>
    </source>
</evidence>
<comment type="caution">
    <text evidence="2">The sequence shown here is derived from an EMBL/GenBank/DDBJ whole genome shotgun (WGS) entry which is preliminary data.</text>
</comment>
<gene>
    <name evidence="2" type="ORF">CLW00_102396</name>
</gene>
<dbReference type="PROSITE" id="PS51257">
    <property type="entry name" value="PROKAR_LIPOPROTEIN"/>
    <property type="match status" value="1"/>
</dbReference>
<accession>A0A2T0WTB8</accession>
<reference evidence="2 3" key="1">
    <citation type="submission" date="2018-03" db="EMBL/GenBank/DDBJ databases">
        <title>Genomic Encyclopedia of Archaeal and Bacterial Type Strains, Phase II (KMG-II): from individual species to whole genera.</title>
        <authorList>
            <person name="Goeker M."/>
        </authorList>
    </citation>
    <scope>NUCLEOTIDE SEQUENCE [LARGE SCALE GENOMIC DNA]</scope>
    <source>
        <strain evidence="2 3">DSM 27929</strain>
    </source>
</reference>